<dbReference type="Proteomes" id="UP000733379">
    <property type="component" value="Unassembled WGS sequence"/>
</dbReference>
<dbReference type="EMBL" id="JAHKNI010000006">
    <property type="protein sequence ID" value="MBU3063871.1"/>
    <property type="molecule type" value="Genomic_DNA"/>
</dbReference>
<evidence type="ECO:0000256" key="2">
    <source>
        <dbReference type="SAM" id="MobiDB-lite"/>
    </source>
</evidence>
<dbReference type="Pfam" id="PF17782">
    <property type="entry name" value="WHD_DprA"/>
    <property type="match status" value="1"/>
</dbReference>
<dbReference type="PANTHER" id="PTHR43022">
    <property type="entry name" value="PROTEIN SMF"/>
    <property type="match status" value="1"/>
</dbReference>
<dbReference type="InterPro" id="IPR003488">
    <property type="entry name" value="DprA"/>
</dbReference>
<evidence type="ECO:0000259" key="4">
    <source>
        <dbReference type="Pfam" id="PF17782"/>
    </source>
</evidence>
<feature type="compositionally biased region" description="Low complexity" evidence="2">
    <location>
        <begin position="1"/>
        <end position="15"/>
    </location>
</feature>
<feature type="domain" description="DprA winged helix" evidence="4">
    <location>
        <begin position="387"/>
        <end position="442"/>
    </location>
</feature>
<accession>A0ABS6B298</accession>
<dbReference type="NCBIfam" id="TIGR00732">
    <property type="entry name" value="dprA"/>
    <property type="match status" value="1"/>
</dbReference>
<reference evidence="5 6" key="1">
    <citation type="submission" date="2021-06" db="EMBL/GenBank/DDBJ databases">
        <title>Actinomycetes sequencing.</title>
        <authorList>
            <person name="Shan Q."/>
        </authorList>
    </citation>
    <scope>NUCLEOTIDE SEQUENCE [LARGE SCALE GENOMIC DNA]</scope>
    <source>
        <strain evidence="5 6">NEAU-G5</strain>
    </source>
</reference>
<evidence type="ECO:0000256" key="1">
    <source>
        <dbReference type="ARBA" id="ARBA00006525"/>
    </source>
</evidence>
<dbReference type="Gene3D" id="3.40.50.450">
    <property type="match status" value="1"/>
</dbReference>
<protein>
    <submittedName>
        <fullName evidence="5">DNA-processing protein DprA</fullName>
    </submittedName>
</protein>
<dbReference type="InterPro" id="IPR057666">
    <property type="entry name" value="DrpA_SLOG"/>
</dbReference>
<keyword evidence="6" id="KW-1185">Reference proteome</keyword>
<dbReference type="Pfam" id="PF02481">
    <property type="entry name" value="DNA_processg_A"/>
    <property type="match status" value="1"/>
</dbReference>
<organism evidence="5 6">
    <name type="scientific">Nocardia albiluteola</name>
    <dbReference type="NCBI Taxonomy" id="2842303"/>
    <lineage>
        <taxon>Bacteria</taxon>
        <taxon>Bacillati</taxon>
        <taxon>Actinomycetota</taxon>
        <taxon>Actinomycetes</taxon>
        <taxon>Mycobacteriales</taxon>
        <taxon>Nocardiaceae</taxon>
        <taxon>Nocardia</taxon>
    </lineage>
</organism>
<name>A0ABS6B298_9NOCA</name>
<feature type="region of interest" description="Disordered" evidence="2">
    <location>
        <begin position="1"/>
        <end position="31"/>
    </location>
</feature>
<dbReference type="InterPro" id="IPR041614">
    <property type="entry name" value="DprA_WH"/>
</dbReference>
<gene>
    <name evidence="5" type="primary">dprA</name>
    <name evidence="5" type="ORF">KO481_20345</name>
</gene>
<feature type="domain" description="Smf/DprA SLOG" evidence="3">
    <location>
        <begin position="154"/>
        <end position="375"/>
    </location>
</feature>
<evidence type="ECO:0000259" key="3">
    <source>
        <dbReference type="Pfam" id="PF02481"/>
    </source>
</evidence>
<dbReference type="PANTHER" id="PTHR43022:SF1">
    <property type="entry name" value="PROTEIN SMF"/>
    <property type="match status" value="1"/>
</dbReference>
<comment type="similarity">
    <text evidence="1">Belongs to the DprA/Smf family.</text>
</comment>
<evidence type="ECO:0000313" key="5">
    <source>
        <dbReference type="EMBL" id="MBU3063871.1"/>
    </source>
</evidence>
<evidence type="ECO:0000313" key="6">
    <source>
        <dbReference type="Proteomes" id="UP000733379"/>
    </source>
</evidence>
<proteinExistence type="inferred from homology"/>
<comment type="caution">
    <text evidence="5">The sequence shown here is derived from an EMBL/GenBank/DDBJ whole genome shotgun (WGS) entry which is preliminary data.</text>
</comment>
<sequence>MSEEAVTSAAESTSAHPETIAAAHPADGYRVPTDTEGSAVGLRDCAGAGFDAADDSVGVDAATAGGAVAELPVTVFLPSVDDERLLAWVYLSRVVQGPCAALSALIEQIGVVEAARAVRECDLPESLRGPTERRRGIDCAERDVNAMARLGGRVITPDDPEWPAWRLLGLSQLDPGRDKDASTPLVLWARGPLSLLGSSEQALAVVGSRCSTGYGELVTGQITGDLAARGWTIVSGAAFGVDGAAHRAALASGAPTIAVLACGVDRPYPAAHAQLLAEIADAGLVLSEYPPGVAARKEHFLARNRLIAALADGVLVVEAGLRSGARNTVKWARRLGRPALAVPGPVTSSTSVGCHRMIREGEALLVSRAEEIIDEAGPLRLSLPGDPRPSPGDSLSGVEALIYAALPAIGSRLPMELVQQCDLEPASVRAVLAALELAGLVGSDHSGWFRIASRAGP</sequence>
<dbReference type="SUPFAM" id="SSF102405">
    <property type="entry name" value="MCP/YpsA-like"/>
    <property type="match status" value="1"/>
</dbReference>